<keyword evidence="2" id="KW-0560">Oxidoreductase</keyword>
<dbReference type="PANTHER" id="PTHR42760:SF133">
    <property type="entry name" value="3-OXOACYL-[ACYL-CARRIER-PROTEIN] REDUCTASE"/>
    <property type="match status" value="1"/>
</dbReference>
<sequence>MNALFDLRDRVAVVTGAMGLLGKEHCRALASAGARIVVTDLDTGAAPALVEELMALGAPQVLAVDADVTDPENLLALRDGVRANFGGIDVLVNNAAIDDKVESPASALEESRFENYSLRRFRRALDVNVTGVFLASQILGADMAKAGRGSIINVASTYGVVAPDQALYRTPAGEQTFFKSPVYPTSKGAVLAFTRYLAAYWGEAGVRVNALSPGGVANGQDAHFVSSYASRTLLGRMAYPHDYRGAILYLASDASAYVTGTNLIVDGGWTAK</sequence>
<dbReference type="PANTHER" id="PTHR42760">
    <property type="entry name" value="SHORT-CHAIN DEHYDROGENASES/REDUCTASES FAMILY MEMBER"/>
    <property type="match status" value="1"/>
</dbReference>
<dbReference type="Proteomes" id="UP001379533">
    <property type="component" value="Chromosome"/>
</dbReference>
<evidence type="ECO:0000313" key="4">
    <source>
        <dbReference type="Proteomes" id="UP001379533"/>
    </source>
</evidence>
<protein>
    <submittedName>
        <fullName evidence="3">SDR family oxidoreductase</fullName>
    </submittedName>
</protein>
<dbReference type="Pfam" id="PF13561">
    <property type="entry name" value="adh_short_C2"/>
    <property type="match status" value="1"/>
</dbReference>
<evidence type="ECO:0000313" key="3">
    <source>
        <dbReference type="EMBL" id="WXA90010.1"/>
    </source>
</evidence>
<keyword evidence="4" id="KW-1185">Reference proteome</keyword>
<evidence type="ECO:0000256" key="1">
    <source>
        <dbReference type="ARBA" id="ARBA00006484"/>
    </source>
</evidence>
<proteinExistence type="inferred from homology"/>
<reference evidence="3 4" key="1">
    <citation type="submission" date="2021-12" db="EMBL/GenBank/DDBJ databases">
        <title>Discovery of the Pendulisporaceae a myxobacterial family with distinct sporulation behavior and unique specialized metabolism.</title>
        <authorList>
            <person name="Garcia R."/>
            <person name="Popoff A."/>
            <person name="Bader C.D."/>
            <person name="Loehr J."/>
            <person name="Walesch S."/>
            <person name="Walt C."/>
            <person name="Boldt J."/>
            <person name="Bunk B."/>
            <person name="Haeckl F.J.F.P.J."/>
            <person name="Gunesch A.P."/>
            <person name="Birkelbach J."/>
            <person name="Nuebel U."/>
            <person name="Pietschmann T."/>
            <person name="Bach T."/>
            <person name="Mueller R."/>
        </authorList>
    </citation>
    <scope>NUCLEOTIDE SEQUENCE [LARGE SCALE GENOMIC DNA]</scope>
    <source>
        <strain evidence="3 4">MSr12523</strain>
    </source>
</reference>
<dbReference type="SUPFAM" id="SSF51735">
    <property type="entry name" value="NAD(P)-binding Rossmann-fold domains"/>
    <property type="match status" value="1"/>
</dbReference>
<dbReference type="RefSeq" id="WP_394840623.1">
    <property type="nucleotide sequence ID" value="NZ_CP089982.1"/>
</dbReference>
<dbReference type="PRINTS" id="PR00080">
    <property type="entry name" value="SDRFAMILY"/>
</dbReference>
<dbReference type="PRINTS" id="PR00081">
    <property type="entry name" value="GDHRDH"/>
</dbReference>
<organism evidence="3 4">
    <name type="scientific">Pendulispora brunnea</name>
    <dbReference type="NCBI Taxonomy" id="2905690"/>
    <lineage>
        <taxon>Bacteria</taxon>
        <taxon>Pseudomonadati</taxon>
        <taxon>Myxococcota</taxon>
        <taxon>Myxococcia</taxon>
        <taxon>Myxococcales</taxon>
        <taxon>Sorangiineae</taxon>
        <taxon>Pendulisporaceae</taxon>
        <taxon>Pendulispora</taxon>
    </lineage>
</organism>
<gene>
    <name evidence="3" type="ORF">LZC95_26345</name>
</gene>
<dbReference type="EMBL" id="CP089982">
    <property type="protein sequence ID" value="WXA90010.1"/>
    <property type="molecule type" value="Genomic_DNA"/>
</dbReference>
<name>A0ABZ2JXJ1_9BACT</name>
<dbReference type="InterPro" id="IPR036291">
    <property type="entry name" value="NAD(P)-bd_dom_sf"/>
</dbReference>
<dbReference type="InterPro" id="IPR002347">
    <property type="entry name" value="SDR_fam"/>
</dbReference>
<comment type="similarity">
    <text evidence="1">Belongs to the short-chain dehydrogenases/reductases (SDR) family.</text>
</comment>
<evidence type="ECO:0000256" key="2">
    <source>
        <dbReference type="ARBA" id="ARBA00023002"/>
    </source>
</evidence>
<dbReference type="Gene3D" id="3.40.50.720">
    <property type="entry name" value="NAD(P)-binding Rossmann-like Domain"/>
    <property type="match status" value="1"/>
</dbReference>
<accession>A0ABZ2JXJ1</accession>